<dbReference type="Proteomes" id="UP000650833">
    <property type="component" value="Unassembled WGS sequence"/>
</dbReference>
<comment type="caution">
    <text evidence="3">The sequence shown here is derived from an EMBL/GenBank/DDBJ whole genome shotgun (WGS) entry which is preliminary data.</text>
</comment>
<dbReference type="Pfam" id="PF10615">
    <property type="entry name" value="DUF2470"/>
    <property type="match status" value="1"/>
</dbReference>
<dbReference type="EMBL" id="JAEPRC010000251">
    <property type="protein sequence ID" value="KAG2202705.1"/>
    <property type="molecule type" value="Genomic_DNA"/>
</dbReference>
<keyword evidence="1" id="KW-0175">Coiled coil</keyword>
<dbReference type="OrthoDB" id="5553410at2759"/>
<organism evidence="3 4">
    <name type="scientific">Mucor plumbeus</name>
    <dbReference type="NCBI Taxonomy" id="97098"/>
    <lineage>
        <taxon>Eukaryota</taxon>
        <taxon>Fungi</taxon>
        <taxon>Fungi incertae sedis</taxon>
        <taxon>Mucoromycota</taxon>
        <taxon>Mucoromycotina</taxon>
        <taxon>Mucoromycetes</taxon>
        <taxon>Mucorales</taxon>
        <taxon>Mucorineae</taxon>
        <taxon>Mucoraceae</taxon>
        <taxon>Mucor</taxon>
    </lineage>
</organism>
<dbReference type="Gene3D" id="3.20.180.10">
    <property type="entry name" value="PNP-oxidase-like"/>
    <property type="match status" value="1"/>
</dbReference>
<reference evidence="3" key="1">
    <citation type="submission" date="2020-12" db="EMBL/GenBank/DDBJ databases">
        <title>Metabolic potential, ecology and presence of endohyphal bacteria is reflected in genomic diversity of Mucoromycotina.</title>
        <authorList>
            <person name="Muszewska A."/>
            <person name="Okrasinska A."/>
            <person name="Steczkiewicz K."/>
            <person name="Drgas O."/>
            <person name="Orlowska M."/>
            <person name="Perlinska-Lenart U."/>
            <person name="Aleksandrzak-Piekarczyk T."/>
            <person name="Szatraj K."/>
            <person name="Zielenkiewicz U."/>
            <person name="Pilsyk S."/>
            <person name="Malc E."/>
            <person name="Mieczkowski P."/>
            <person name="Kruszewska J.S."/>
            <person name="Biernat P."/>
            <person name="Pawlowska J."/>
        </authorList>
    </citation>
    <scope>NUCLEOTIDE SEQUENCE</scope>
    <source>
        <strain evidence="3">CBS 226.32</strain>
    </source>
</reference>
<dbReference type="InterPro" id="IPR019595">
    <property type="entry name" value="DUF2470"/>
</dbReference>
<evidence type="ECO:0000259" key="2">
    <source>
        <dbReference type="Pfam" id="PF10615"/>
    </source>
</evidence>
<name>A0A8H7R2I4_9FUNG</name>
<dbReference type="InterPro" id="IPR037119">
    <property type="entry name" value="Haem_oxidase_HugZ-like_sf"/>
</dbReference>
<feature type="domain" description="DUF2470" evidence="2">
    <location>
        <begin position="22"/>
        <end position="84"/>
    </location>
</feature>
<evidence type="ECO:0000313" key="3">
    <source>
        <dbReference type="EMBL" id="KAG2202705.1"/>
    </source>
</evidence>
<keyword evidence="4" id="KW-1185">Reference proteome</keyword>
<evidence type="ECO:0000313" key="4">
    <source>
        <dbReference type="Proteomes" id="UP000650833"/>
    </source>
</evidence>
<accession>A0A8H7R2I4</accession>
<proteinExistence type="predicted"/>
<dbReference type="AlphaFoldDB" id="A0A8H7R2I4"/>
<sequence length="273" mass="29577">MALLPDPLATASGPISAYMSGANLAYVKHFAKKEDAVSATFKSLNSQGFLVSYKKADGSEHEAFIEYNAPVSKREDLRPVLEAMAKEAEAALGMPSSLNGPPPFHALMKAAEIEDAQKAEIEKLQEDKDAETSAAIASAAIGNIFGPDSSLPVPLDVFYPADRFWQFAIAVGLGSNALLGYGSEEFLSRLFPSFVLSFRNYLTPQLIRSIFNWAVAVHAIEGTVAFGICLKRGWYNPQNILKWTVSTTMYGAASLTKLLGHGKKVERAAKKLQ</sequence>
<dbReference type="InterPro" id="IPR028110">
    <property type="entry name" value="TMEM254"/>
</dbReference>
<protein>
    <recommendedName>
        <fullName evidence="2">DUF2470 domain-containing protein</fullName>
    </recommendedName>
</protein>
<evidence type="ECO:0000256" key="1">
    <source>
        <dbReference type="SAM" id="Coils"/>
    </source>
</evidence>
<feature type="coiled-coil region" evidence="1">
    <location>
        <begin position="107"/>
        <end position="134"/>
    </location>
</feature>
<dbReference type="Pfam" id="PF14934">
    <property type="entry name" value="TMEM254"/>
    <property type="match status" value="1"/>
</dbReference>
<gene>
    <name evidence="3" type="ORF">INT46_003999</name>
</gene>